<evidence type="ECO:0000313" key="5">
    <source>
        <dbReference type="EMBL" id="TBL76461.1"/>
    </source>
</evidence>
<dbReference type="Pfam" id="PF03328">
    <property type="entry name" value="HpcH_HpaI"/>
    <property type="match status" value="1"/>
</dbReference>
<dbReference type="GO" id="GO:0016832">
    <property type="term" value="F:aldehyde-lyase activity"/>
    <property type="evidence" value="ECO:0007669"/>
    <property type="project" value="TreeGrafter"/>
</dbReference>
<accession>A0A4Q9DQP0</accession>
<evidence type="ECO:0000256" key="3">
    <source>
        <dbReference type="ARBA" id="ARBA00023239"/>
    </source>
</evidence>
<comment type="caution">
    <text evidence="5">The sequence shown here is derived from an EMBL/GenBank/DDBJ whole genome shotgun (WGS) entry which is preliminary data.</text>
</comment>
<evidence type="ECO:0000313" key="6">
    <source>
        <dbReference type="Proteomes" id="UP000293142"/>
    </source>
</evidence>
<dbReference type="OrthoDB" id="86160at2"/>
<sequence length="279" mass="30610">MSIEDPSCTPKRIEFRRSITMNKLSQLIHDQQSAYGIIVTLKDPAVVEMLGFAGYDFAVIDMEHTTMDYGLVEHMIRAAQCVQVTSIVRTAPNDYAAMLRVLDAGADGIMVPHLTTREQAERIVGTAKYRPIGYRGLDGSSRAAHYGTIPFSQHIRRQNETVTVIGMIEDALAVTNINEIVSVPGLDLLFLGPADLASSLGYQDQFDHPAVMEAIEEVIAAARKANLGIGIPVFTPEEVDRYSRMGVNYFTVPPIDALLLSRALSSHLHDVKQKAGITV</sequence>
<dbReference type="PANTHER" id="PTHR30502:SF0">
    <property type="entry name" value="PHOSPHOENOLPYRUVATE CARBOXYLASE FAMILY PROTEIN"/>
    <property type="match status" value="1"/>
</dbReference>
<keyword evidence="3" id="KW-0456">Lyase</keyword>
<dbReference type="Proteomes" id="UP000293142">
    <property type="component" value="Unassembled WGS sequence"/>
</dbReference>
<feature type="domain" description="HpcH/HpaI aldolase/citrate lyase" evidence="4">
    <location>
        <begin position="38"/>
        <end position="241"/>
    </location>
</feature>
<dbReference type="PANTHER" id="PTHR30502">
    <property type="entry name" value="2-KETO-3-DEOXY-L-RHAMNONATE ALDOLASE"/>
    <property type="match status" value="1"/>
</dbReference>
<keyword evidence="2" id="KW-0479">Metal-binding</keyword>
<dbReference type="InterPro" id="IPR015813">
    <property type="entry name" value="Pyrv/PenolPyrv_kinase-like_dom"/>
</dbReference>
<organism evidence="5 6">
    <name type="scientific">Paenibacillus thalictri</name>
    <dbReference type="NCBI Taxonomy" id="2527873"/>
    <lineage>
        <taxon>Bacteria</taxon>
        <taxon>Bacillati</taxon>
        <taxon>Bacillota</taxon>
        <taxon>Bacilli</taxon>
        <taxon>Bacillales</taxon>
        <taxon>Paenibacillaceae</taxon>
        <taxon>Paenibacillus</taxon>
    </lineage>
</organism>
<dbReference type="GO" id="GO:0046872">
    <property type="term" value="F:metal ion binding"/>
    <property type="evidence" value="ECO:0007669"/>
    <property type="project" value="UniProtKB-KW"/>
</dbReference>
<dbReference type="GO" id="GO:0005737">
    <property type="term" value="C:cytoplasm"/>
    <property type="evidence" value="ECO:0007669"/>
    <property type="project" value="TreeGrafter"/>
</dbReference>
<dbReference type="InterPro" id="IPR005000">
    <property type="entry name" value="Aldolase/citrate-lyase_domain"/>
</dbReference>
<dbReference type="InterPro" id="IPR050251">
    <property type="entry name" value="HpcH-HpaI_aldolase"/>
</dbReference>
<evidence type="ECO:0000259" key="4">
    <source>
        <dbReference type="Pfam" id="PF03328"/>
    </source>
</evidence>
<dbReference type="InterPro" id="IPR040442">
    <property type="entry name" value="Pyrv_kinase-like_dom_sf"/>
</dbReference>
<proteinExistence type="inferred from homology"/>
<protein>
    <submittedName>
        <fullName evidence="5">Siderophore biosynthesis protein SbnG</fullName>
    </submittedName>
</protein>
<dbReference type="AlphaFoldDB" id="A0A4Q9DQP0"/>
<keyword evidence="6" id="KW-1185">Reference proteome</keyword>
<dbReference type="SUPFAM" id="SSF51621">
    <property type="entry name" value="Phosphoenolpyruvate/pyruvate domain"/>
    <property type="match status" value="1"/>
</dbReference>
<evidence type="ECO:0000256" key="1">
    <source>
        <dbReference type="ARBA" id="ARBA00005568"/>
    </source>
</evidence>
<gene>
    <name evidence="5" type="ORF">EYB31_18675</name>
</gene>
<dbReference type="EMBL" id="SIRE01000013">
    <property type="protein sequence ID" value="TBL76461.1"/>
    <property type="molecule type" value="Genomic_DNA"/>
</dbReference>
<reference evidence="5 6" key="1">
    <citation type="submission" date="2019-02" db="EMBL/GenBank/DDBJ databases">
        <title>Paenibacillus sp. nov., isolated from surface-sterilized tissue of Thalictrum simplex L.</title>
        <authorList>
            <person name="Tuo L."/>
        </authorList>
    </citation>
    <scope>NUCLEOTIDE SEQUENCE [LARGE SCALE GENOMIC DNA]</scope>
    <source>
        <strain evidence="5 6">N2SHLJ1</strain>
    </source>
</reference>
<comment type="similarity">
    <text evidence="1">Belongs to the HpcH/HpaI aldolase family.</text>
</comment>
<name>A0A4Q9DQP0_9BACL</name>
<evidence type="ECO:0000256" key="2">
    <source>
        <dbReference type="ARBA" id="ARBA00022723"/>
    </source>
</evidence>
<dbReference type="Gene3D" id="3.20.20.60">
    <property type="entry name" value="Phosphoenolpyruvate-binding domains"/>
    <property type="match status" value="1"/>
</dbReference>